<dbReference type="AlphaFoldDB" id="A0A918AXI3"/>
<protein>
    <submittedName>
        <fullName evidence="1">Uncharacterized protein</fullName>
    </submittedName>
</protein>
<evidence type="ECO:0000313" key="1">
    <source>
        <dbReference type="EMBL" id="GGP96864.1"/>
    </source>
</evidence>
<organism evidence="1 2">
    <name type="scientific">Streptomyces roseolilacinus</name>
    <dbReference type="NCBI Taxonomy" id="66904"/>
    <lineage>
        <taxon>Bacteria</taxon>
        <taxon>Bacillati</taxon>
        <taxon>Actinomycetota</taxon>
        <taxon>Actinomycetes</taxon>
        <taxon>Kitasatosporales</taxon>
        <taxon>Streptomycetaceae</taxon>
        <taxon>Streptomyces</taxon>
    </lineage>
</organism>
<keyword evidence="2" id="KW-1185">Reference proteome</keyword>
<dbReference type="Proteomes" id="UP000654123">
    <property type="component" value="Unassembled WGS sequence"/>
</dbReference>
<reference evidence="1" key="1">
    <citation type="journal article" date="2014" name="Int. J. Syst. Evol. Microbiol.">
        <title>Complete genome sequence of Corynebacterium casei LMG S-19264T (=DSM 44701T), isolated from a smear-ripened cheese.</title>
        <authorList>
            <consortium name="US DOE Joint Genome Institute (JGI-PGF)"/>
            <person name="Walter F."/>
            <person name="Albersmeier A."/>
            <person name="Kalinowski J."/>
            <person name="Ruckert C."/>
        </authorList>
    </citation>
    <scope>NUCLEOTIDE SEQUENCE</scope>
    <source>
        <strain evidence="1">JCM 4335</strain>
    </source>
</reference>
<proteinExistence type="predicted"/>
<comment type="caution">
    <text evidence="1">The sequence shown here is derived from an EMBL/GenBank/DDBJ whole genome shotgun (WGS) entry which is preliminary data.</text>
</comment>
<gene>
    <name evidence="1" type="ORF">GCM10010249_13990</name>
</gene>
<reference evidence="1" key="2">
    <citation type="submission" date="2020-09" db="EMBL/GenBank/DDBJ databases">
        <authorList>
            <person name="Sun Q."/>
            <person name="Ohkuma M."/>
        </authorList>
    </citation>
    <scope>NUCLEOTIDE SEQUENCE</scope>
    <source>
        <strain evidence="1">JCM 4335</strain>
    </source>
</reference>
<dbReference type="EMBL" id="BMSV01000002">
    <property type="protein sequence ID" value="GGP96864.1"/>
    <property type="molecule type" value="Genomic_DNA"/>
</dbReference>
<sequence length="88" mass="9505">MGDRNTDAGRRCLVADRNDPTPCEGELMAVTVITGDGKEITGCVHHSARQLASLQGSRLHPMAALMPWVVDVYCRAAALTPFPWEVGL</sequence>
<name>A0A918AXI3_9ACTN</name>
<accession>A0A918AXI3</accession>
<evidence type="ECO:0000313" key="2">
    <source>
        <dbReference type="Proteomes" id="UP000654123"/>
    </source>
</evidence>